<dbReference type="GeneID" id="80874826"/>
<dbReference type="GO" id="GO:0001401">
    <property type="term" value="C:SAM complex"/>
    <property type="evidence" value="ECO:0007669"/>
    <property type="project" value="InterPro"/>
</dbReference>
<feature type="compositionally biased region" description="Basic and acidic residues" evidence="7">
    <location>
        <begin position="358"/>
        <end position="389"/>
    </location>
</feature>
<reference evidence="11 12" key="1">
    <citation type="journal article" date="2023" name="G3 (Bethesda)">
        <title>A high-quality reference genome for the fission yeast Schizosaccharomyces osmophilus.</title>
        <authorList>
            <person name="Jia G.S."/>
            <person name="Zhang W.C."/>
            <person name="Liang Y."/>
            <person name="Liu X.H."/>
            <person name="Rhind N."/>
            <person name="Pidoux A."/>
            <person name="Brysch-Herzberg M."/>
            <person name="Du L.L."/>
        </authorList>
    </citation>
    <scope>NUCLEOTIDE SEQUENCE [LARGE SCALE GENOMIC DNA]</scope>
    <source>
        <strain evidence="11 12">CBS 15793</strain>
    </source>
</reference>
<evidence type="ECO:0000259" key="9">
    <source>
        <dbReference type="Pfam" id="PF10568"/>
    </source>
</evidence>
<dbReference type="GO" id="GO:0015031">
    <property type="term" value="P:protein transport"/>
    <property type="evidence" value="ECO:0007669"/>
    <property type="project" value="UniProtKB-KW"/>
</dbReference>
<dbReference type="InterPro" id="IPR033468">
    <property type="entry name" value="Metaxin_GST"/>
</dbReference>
<dbReference type="KEGG" id="som:SOMG_01344"/>
<dbReference type="InterPro" id="IPR019564">
    <property type="entry name" value="Sam37/metaxin_N"/>
</dbReference>
<evidence type="ECO:0000256" key="6">
    <source>
        <dbReference type="ARBA" id="ARBA00023136"/>
    </source>
</evidence>
<keyword evidence="8" id="KW-0812">Transmembrane</keyword>
<keyword evidence="5" id="KW-0496">Mitochondrion</keyword>
<keyword evidence="6 8" id="KW-0472">Membrane</keyword>
<evidence type="ECO:0000256" key="4">
    <source>
        <dbReference type="ARBA" id="ARBA00022927"/>
    </source>
</evidence>
<feature type="domain" description="Metaxin glutathione S-transferase" evidence="10">
    <location>
        <begin position="204"/>
        <end position="259"/>
    </location>
</feature>
<comment type="subcellular location">
    <subcellularLocation>
        <location evidence="1">Mitochondrion outer membrane</location>
    </subcellularLocation>
</comment>
<dbReference type="EMBL" id="CP115611">
    <property type="protein sequence ID" value="WBW71276.1"/>
    <property type="molecule type" value="Genomic_DNA"/>
</dbReference>
<keyword evidence="2" id="KW-0813">Transport</keyword>
<dbReference type="Proteomes" id="UP001212411">
    <property type="component" value="Chromosome 1"/>
</dbReference>
<feature type="transmembrane region" description="Helical" evidence="8">
    <location>
        <begin position="327"/>
        <end position="349"/>
    </location>
</feature>
<protein>
    <submittedName>
        <fullName evidence="11">Metaxin 1 (Sam37)</fullName>
    </submittedName>
</protein>
<dbReference type="GO" id="GO:0007005">
    <property type="term" value="P:mitochondrion organization"/>
    <property type="evidence" value="ECO:0007669"/>
    <property type="project" value="TreeGrafter"/>
</dbReference>
<feature type="region of interest" description="Disordered" evidence="7">
    <location>
        <begin position="354"/>
        <end position="442"/>
    </location>
</feature>
<accession>A0AAE9W7E6</accession>
<sequence length="442" mass="50097">MLQLFVYGPGLGLPSLDPSCLAAILYCSLAVPKDEFAIYQTANASMSPTQKLPALWDGRAWVGSLKNVLFYLKQKGYNLDNQLDKDALSKINAFSCLLERNAYDLWLFKAYVCEDNYVRVMRPEWSKVLGFPFNYMTPNAFQKHAKERLNLTLGINEDKLSYEASKMPISHRWTNASRQKQALLQAQAFRIRISSLARHLYGSLELLVGDSEFLFGEHPTSLDCLLYAFLSFHTLTENFDQLTLRSTMQSSAPKLFHLLESLKTKWFPSNEQDGLLSSVSIEKQPQNLLAVARVAWNNVSKKIHETKNSFQNVSISSEKQLSLARNGFFILASTFGFVWFVLANGIVVIESEEDVDLDTSRDESSSALDTDVRSREVEQRLDDNTRDEAPPEAEEINASSMSAEDLLFGFEGENEDDDGDWEEEEMDDEEEEDFDEADADIA</sequence>
<name>A0AAE9W7E6_9SCHI</name>
<evidence type="ECO:0000256" key="2">
    <source>
        <dbReference type="ARBA" id="ARBA00022448"/>
    </source>
</evidence>
<dbReference type="Pfam" id="PF17171">
    <property type="entry name" value="GST_C_6"/>
    <property type="match status" value="1"/>
</dbReference>
<dbReference type="PANTHER" id="PTHR12289:SF41">
    <property type="entry name" value="FAILED AXON CONNECTIONS-RELATED"/>
    <property type="match status" value="1"/>
</dbReference>
<evidence type="ECO:0000256" key="1">
    <source>
        <dbReference type="ARBA" id="ARBA00004294"/>
    </source>
</evidence>
<dbReference type="AlphaFoldDB" id="A0AAE9W7E6"/>
<keyword evidence="3" id="KW-1000">Mitochondrion outer membrane</keyword>
<feature type="compositionally biased region" description="Acidic residues" evidence="7">
    <location>
        <begin position="412"/>
        <end position="442"/>
    </location>
</feature>
<dbReference type="Pfam" id="PF10568">
    <property type="entry name" value="Tom37"/>
    <property type="match status" value="1"/>
</dbReference>
<organism evidence="11 12">
    <name type="scientific">Schizosaccharomyces osmophilus</name>
    <dbReference type="NCBI Taxonomy" id="2545709"/>
    <lineage>
        <taxon>Eukaryota</taxon>
        <taxon>Fungi</taxon>
        <taxon>Dikarya</taxon>
        <taxon>Ascomycota</taxon>
        <taxon>Taphrinomycotina</taxon>
        <taxon>Schizosaccharomycetes</taxon>
        <taxon>Schizosaccharomycetales</taxon>
        <taxon>Schizosaccharomycetaceae</taxon>
        <taxon>Schizosaccharomyces</taxon>
    </lineage>
</organism>
<proteinExistence type="predicted"/>
<evidence type="ECO:0000313" key="11">
    <source>
        <dbReference type="EMBL" id="WBW71276.1"/>
    </source>
</evidence>
<dbReference type="InterPro" id="IPR050931">
    <property type="entry name" value="Mito_Protein_Transport_Metaxin"/>
</dbReference>
<dbReference type="PANTHER" id="PTHR12289">
    <property type="entry name" value="METAXIN RELATED"/>
    <property type="match status" value="1"/>
</dbReference>
<gene>
    <name evidence="11" type="primary">mtx1</name>
    <name evidence="11" type="ORF">SOMG_01344</name>
</gene>
<evidence type="ECO:0000256" key="8">
    <source>
        <dbReference type="SAM" id="Phobius"/>
    </source>
</evidence>
<evidence type="ECO:0000256" key="5">
    <source>
        <dbReference type="ARBA" id="ARBA00023128"/>
    </source>
</evidence>
<evidence type="ECO:0000256" key="7">
    <source>
        <dbReference type="SAM" id="MobiDB-lite"/>
    </source>
</evidence>
<feature type="domain" description="Mitochondrial outer membrane transport complex Sam37/metaxin N-terminal" evidence="9">
    <location>
        <begin position="20"/>
        <end position="141"/>
    </location>
</feature>
<evidence type="ECO:0000256" key="3">
    <source>
        <dbReference type="ARBA" id="ARBA00022787"/>
    </source>
</evidence>
<dbReference type="RefSeq" id="XP_056035519.1">
    <property type="nucleotide sequence ID" value="XM_056180137.1"/>
</dbReference>
<evidence type="ECO:0000259" key="10">
    <source>
        <dbReference type="Pfam" id="PF17171"/>
    </source>
</evidence>
<keyword evidence="12" id="KW-1185">Reference proteome</keyword>
<dbReference type="CDD" id="cd03078">
    <property type="entry name" value="GST_N_Metaxin1_like"/>
    <property type="match status" value="1"/>
</dbReference>
<evidence type="ECO:0000313" key="12">
    <source>
        <dbReference type="Proteomes" id="UP001212411"/>
    </source>
</evidence>
<keyword evidence="8" id="KW-1133">Transmembrane helix</keyword>
<keyword evidence="4" id="KW-0653">Protein transport</keyword>